<accession>A0A1N7JRE6</accession>
<gene>
    <name evidence="2" type="ORF">SAMN05421687_107107</name>
</gene>
<evidence type="ECO:0000259" key="1">
    <source>
        <dbReference type="Pfam" id="PF13785"/>
    </source>
</evidence>
<dbReference type="EMBL" id="FTOC01000007">
    <property type="protein sequence ID" value="SIS51885.1"/>
    <property type="molecule type" value="Genomic_DNA"/>
</dbReference>
<sequence>MGFLKRLFSKKKDTAPEVKERHALNLEIGDIVTYDLADYEVVSKLTYRDGSYEWYGYQLLEGRNTKWLSAEMDDELELGMYEKIHLSVQKPFPAKLEHEGRTYHKQEEGEAKVFGEGRSSNLQWDPVRYGDYLAEDEETMLSLEEWGSEIEVSLGRSLEEYELKIIAGSK</sequence>
<proteinExistence type="predicted"/>
<evidence type="ECO:0000313" key="3">
    <source>
        <dbReference type="Proteomes" id="UP000187608"/>
    </source>
</evidence>
<dbReference type="InterPro" id="IPR025235">
    <property type="entry name" value="DUF4178"/>
</dbReference>
<dbReference type="OrthoDB" id="3775810at2"/>
<dbReference type="RefSeq" id="WP_076559491.1">
    <property type="nucleotide sequence ID" value="NZ_FTOC01000007.1"/>
</dbReference>
<keyword evidence="3" id="KW-1185">Reference proteome</keyword>
<protein>
    <recommendedName>
        <fullName evidence="1">DUF4178 domain-containing protein</fullName>
    </recommendedName>
</protein>
<dbReference type="Proteomes" id="UP000187608">
    <property type="component" value="Unassembled WGS sequence"/>
</dbReference>
<organism evidence="2 3">
    <name type="scientific">Salimicrobium flavidum</name>
    <dbReference type="NCBI Taxonomy" id="570947"/>
    <lineage>
        <taxon>Bacteria</taxon>
        <taxon>Bacillati</taxon>
        <taxon>Bacillota</taxon>
        <taxon>Bacilli</taxon>
        <taxon>Bacillales</taxon>
        <taxon>Bacillaceae</taxon>
        <taxon>Salimicrobium</taxon>
    </lineage>
</organism>
<name>A0A1N7JRE6_9BACI</name>
<dbReference type="Pfam" id="PF13785">
    <property type="entry name" value="DUF4178"/>
    <property type="match status" value="1"/>
</dbReference>
<reference evidence="3" key="1">
    <citation type="submission" date="2017-01" db="EMBL/GenBank/DDBJ databases">
        <authorList>
            <person name="Varghese N."/>
            <person name="Submissions S."/>
        </authorList>
    </citation>
    <scope>NUCLEOTIDE SEQUENCE [LARGE SCALE GENOMIC DNA]</scope>
    <source>
        <strain evidence="3">DSM 23127</strain>
    </source>
</reference>
<dbReference type="AlphaFoldDB" id="A0A1N7JRE6"/>
<feature type="domain" description="DUF4178" evidence="1">
    <location>
        <begin position="28"/>
        <end position="159"/>
    </location>
</feature>
<evidence type="ECO:0000313" key="2">
    <source>
        <dbReference type="EMBL" id="SIS51885.1"/>
    </source>
</evidence>
<dbReference type="STRING" id="570947.SAMN05421687_107107"/>